<evidence type="ECO:0000313" key="1">
    <source>
        <dbReference type="EMBL" id="KAA6400615.1"/>
    </source>
</evidence>
<proteinExistence type="predicted"/>
<dbReference type="EMBL" id="SNRW01000532">
    <property type="protein sequence ID" value="KAA6400615.1"/>
    <property type="molecule type" value="Genomic_DNA"/>
</dbReference>
<protein>
    <submittedName>
        <fullName evidence="1">Uncharacterized protein</fullName>
    </submittedName>
</protein>
<evidence type="ECO:0000313" key="2">
    <source>
        <dbReference type="Proteomes" id="UP000324800"/>
    </source>
</evidence>
<reference evidence="1 2" key="1">
    <citation type="submission" date="2019-03" db="EMBL/GenBank/DDBJ databases">
        <title>Single cell metagenomics reveals metabolic interactions within the superorganism composed of flagellate Streblomastix strix and complex community of Bacteroidetes bacteria on its surface.</title>
        <authorList>
            <person name="Treitli S.C."/>
            <person name="Kolisko M."/>
            <person name="Husnik F."/>
            <person name="Keeling P."/>
            <person name="Hampl V."/>
        </authorList>
    </citation>
    <scope>NUCLEOTIDE SEQUENCE [LARGE SCALE GENOMIC DNA]</scope>
    <source>
        <strain evidence="1">ST1C</strain>
    </source>
</reference>
<sequence length="885" mass="101759">MSYPGNSTSAMTTIYDKLQLLNVSLKIHKRIRVLGGVQGVFSHPSTLVVLNGCHCFVFVLGPRYDDSEISTISKVYNFAGNVNVVEQTTDSLKDENIFEKNKYEYQNPHKINNNEQFDEQQINDEHCTCTTPLFTEKGEIFPTLPQHAHIQSICNVYDTTNNIFKKSKIQYTQKRQTYKYSNESSILVSRPLESYALTSPFTFAVRQVAQIIAPSPITSVALQQTQYRPDPAPFPRKKQDNNMIELIEGSLIPLAFAQRRCRHCSKVYKTNKQISNGSKMKENINREETLSDQTSSSSDFLTDDIEPQISAYEQLKSSSKHPHFTGSDLAAAAGIYLKHRPNDLVKCAAEFGQKISLIAQAYTPTLIIDTAPLGINQYGIVCDYEILIYTLVPNPLYKRMKKQRIRSITGNNNNSNNEFEYLPMCAVLSARIPNIQHFSFIHRCSSGVSSIFSGSNKALFQKLYHNLELLQQQKIKVNSSKGDLSKLTGQNEQVNTQQVQKIDSKQSIAEFDENIEDTLYAEDFDDANMQHLHNDNNYQQNLVNKSPKSTLQNLPSIPSFIFFSRSGSIKKAIPTFFTKIPLNNLFITLHIYSVLDQEFGDIWRGSQIEVFRDFNQVEQQTNRLVFIEQAVREYISTGRIARRPPAPLDDQMPPIYSLKNGRFIESQTLFGLSPQPISVDSTSWKNLSFQNFVKSLEHLMLYSQYLTHQRLVIRELIRRFIQQYKILKLPEGTKDEIQEKNHDIILKKSVYAISSVIGRTAFVLQSDVSDDEGLKMRRLYKQFRLGMRQLTLALKYQDKKFIKRTKEEFLDSLNREVSLKNQYWYKYRNQIFNSNIGIETNLNILFKDDPLISENIPKGQAAKPIKISKYLRRFISTETYSKTMD</sequence>
<name>A0A5J4X1T4_9EUKA</name>
<accession>A0A5J4X1T4</accession>
<comment type="caution">
    <text evidence="1">The sequence shown here is derived from an EMBL/GenBank/DDBJ whole genome shotgun (WGS) entry which is preliminary data.</text>
</comment>
<dbReference type="Proteomes" id="UP000324800">
    <property type="component" value="Unassembled WGS sequence"/>
</dbReference>
<gene>
    <name evidence="1" type="ORF">EZS28_003856</name>
</gene>
<organism evidence="1 2">
    <name type="scientific">Streblomastix strix</name>
    <dbReference type="NCBI Taxonomy" id="222440"/>
    <lineage>
        <taxon>Eukaryota</taxon>
        <taxon>Metamonada</taxon>
        <taxon>Preaxostyla</taxon>
        <taxon>Oxymonadida</taxon>
        <taxon>Streblomastigidae</taxon>
        <taxon>Streblomastix</taxon>
    </lineage>
</organism>
<dbReference type="AlphaFoldDB" id="A0A5J4X1T4"/>